<evidence type="ECO:0000259" key="1">
    <source>
        <dbReference type="Pfam" id="PF13358"/>
    </source>
</evidence>
<name>A0A1M5YWU1_9BACT</name>
<sequence length="81" mass="9237">MNNEAYNARGFAPKGQTPIVRLNATRSSINMISSITNQGKVRFMLYRETMTSPVLIRCIRLLNPTNDIIQGNILHPELHRQ</sequence>
<dbReference type="AlphaFoldDB" id="A0A1M5YWU1"/>
<dbReference type="STRING" id="1121409.SAMN02745124_04527"/>
<accession>A0A1M5YWU1</accession>
<gene>
    <name evidence="2" type="ORF">SAMN02745124_04527</name>
</gene>
<proteinExistence type="predicted"/>
<keyword evidence="2" id="KW-0378">Hydrolase</keyword>
<keyword evidence="2" id="KW-0255">Endonuclease</keyword>
<dbReference type="RefSeq" id="WP_073379664.1">
    <property type="nucleotide sequence ID" value="NZ_FQXS01000087.1"/>
</dbReference>
<dbReference type="OrthoDB" id="341531at2"/>
<evidence type="ECO:0000313" key="2">
    <source>
        <dbReference type="EMBL" id="SHI16522.1"/>
    </source>
</evidence>
<dbReference type="Proteomes" id="UP000184139">
    <property type="component" value="Unassembled WGS sequence"/>
</dbReference>
<dbReference type="InterPro" id="IPR038717">
    <property type="entry name" value="Tc1-like_DDE_dom"/>
</dbReference>
<dbReference type="GO" id="GO:0004519">
    <property type="term" value="F:endonuclease activity"/>
    <property type="evidence" value="ECO:0007669"/>
    <property type="project" value="UniProtKB-KW"/>
</dbReference>
<feature type="domain" description="Tc1-like transposase DDE" evidence="1">
    <location>
        <begin position="2"/>
        <end position="63"/>
    </location>
</feature>
<dbReference type="Pfam" id="PF13358">
    <property type="entry name" value="DDE_3"/>
    <property type="match status" value="1"/>
</dbReference>
<keyword evidence="3" id="KW-1185">Reference proteome</keyword>
<protein>
    <submittedName>
        <fullName evidence="2">DDE superfamily endonuclease</fullName>
    </submittedName>
</protein>
<organism evidence="2 3">
    <name type="scientific">Desulfofustis glycolicus DSM 9705</name>
    <dbReference type="NCBI Taxonomy" id="1121409"/>
    <lineage>
        <taxon>Bacteria</taxon>
        <taxon>Pseudomonadati</taxon>
        <taxon>Thermodesulfobacteriota</taxon>
        <taxon>Desulfobulbia</taxon>
        <taxon>Desulfobulbales</taxon>
        <taxon>Desulfocapsaceae</taxon>
        <taxon>Desulfofustis</taxon>
    </lineage>
</organism>
<evidence type="ECO:0000313" key="3">
    <source>
        <dbReference type="Proteomes" id="UP000184139"/>
    </source>
</evidence>
<dbReference type="EMBL" id="FQXS01000087">
    <property type="protein sequence ID" value="SHI16522.1"/>
    <property type="molecule type" value="Genomic_DNA"/>
</dbReference>
<keyword evidence="2" id="KW-0540">Nuclease</keyword>
<reference evidence="2 3" key="1">
    <citation type="submission" date="2016-11" db="EMBL/GenBank/DDBJ databases">
        <authorList>
            <person name="Jaros S."/>
            <person name="Januszkiewicz K."/>
            <person name="Wedrychowicz H."/>
        </authorList>
    </citation>
    <scope>NUCLEOTIDE SEQUENCE [LARGE SCALE GENOMIC DNA]</scope>
    <source>
        <strain evidence="2 3">DSM 9705</strain>
    </source>
</reference>